<dbReference type="AlphaFoldDB" id="A0A2J8I5W0"/>
<dbReference type="EMBL" id="POSM01000017">
    <property type="protein sequence ID" value="PNI00284.1"/>
    <property type="molecule type" value="Genomic_DNA"/>
</dbReference>
<evidence type="ECO:0000313" key="5">
    <source>
        <dbReference type="Proteomes" id="UP000236547"/>
    </source>
</evidence>
<dbReference type="CDD" id="cd03025">
    <property type="entry name" value="DsbA_FrnE_like"/>
    <property type="match status" value="1"/>
</dbReference>
<protein>
    <submittedName>
        <fullName evidence="3">DsbA family protein</fullName>
    </submittedName>
</protein>
<reference evidence="4 5" key="1">
    <citation type="submission" date="2018-01" db="EMBL/GenBank/DDBJ databases">
        <title>Draft genome sequences of six Vibrio diazotrophicus strains isolated from deep-sea sediments of the Baltic Sea.</title>
        <authorList>
            <person name="Castillo D."/>
            <person name="Vandieken V."/>
            <person name="Chiang O."/>
            <person name="Middelboe M."/>
        </authorList>
    </citation>
    <scope>NUCLEOTIDE SEQUENCE [LARGE SCALE GENOMIC DNA]</scope>
    <source>
        <strain evidence="3 4">60.27F</strain>
        <strain evidence="2 5">65.10M</strain>
    </source>
</reference>
<evidence type="ECO:0000313" key="2">
    <source>
        <dbReference type="EMBL" id="PNI00284.1"/>
    </source>
</evidence>
<accession>A0A2J8I5W0</accession>
<proteinExistence type="predicted"/>
<sequence>MCAWCFAFQPELEQFLEKHPTAKVDWIMGGLAPDNDVPMDDNLKETISSYWYQIEKVSHVTFNHSYWELNIPYRSTYQACRAVISAENMVESSSEKMVKAIQSAYYFEAKNPSLNQTLIDCAKSLNLSESQFALKLKSKEIEQQFQEHLYIAARLKVSGFPALFYVSESNQAYPLALGYCKSKELSKRFTQVNT</sequence>
<dbReference type="OrthoDB" id="9813770at2"/>
<gene>
    <name evidence="3" type="ORF">C1N32_06590</name>
    <name evidence="2" type="ORF">C1O25_12625</name>
</gene>
<dbReference type="InterPro" id="IPR001853">
    <property type="entry name" value="DSBA-like_thioredoxin_dom"/>
</dbReference>
<dbReference type="Gene3D" id="1.10.472.60">
    <property type="entry name" value="putative protein disulfide isomerase domain"/>
    <property type="match status" value="1"/>
</dbReference>
<organism evidence="3 4">
    <name type="scientific">Vibrio diazotrophicus</name>
    <dbReference type="NCBI Taxonomy" id="685"/>
    <lineage>
        <taxon>Bacteria</taxon>
        <taxon>Pseudomonadati</taxon>
        <taxon>Pseudomonadota</taxon>
        <taxon>Gammaproteobacteria</taxon>
        <taxon>Vibrionales</taxon>
        <taxon>Vibrionaceae</taxon>
        <taxon>Vibrio</taxon>
    </lineage>
</organism>
<dbReference type="Pfam" id="PF01323">
    <property type="entry name" value="DSBA"/>
    <property type="match status" value="1"/>
</dbReference>
<dbReference type="PANTHER" id="PTHR13887:SF54">
    <property type="entry name" value="DSBA FAMILY PROTEIN"/>
    <property type="match status" value="1"/>
</dbReference>
<name>A0A2J8I5W0_VIBDI</name>
<dbReference type="Proteomes" id="UP000236547">
    <property type="component" value="Unassembled WGS sequence"/>
</dbReference>
<dbReference type="EMBL" id="POSK01000003">
    <property type="protein sequence ID" value="PNI05898.1"/>
    <property type="molecule type" value="Genomic_DNA"/>
</dbReference>
<dbReference type="SUPFAM" id="SSF52833">
    <property type="entry name" value="Thioredoxin-like"/>
    <property type="match status" value="1"/>
</dbReference>
<evidence type="ECO:0000259" key="1">
    <source>
        <dbReference type="Pfam" id="PF01323"/>
    </source>
</evidence>
<dbReference type="PANTHER" id="PTHR13887">
    <property type="entry name" value="GLUTATHIONE S-TRANSFERASE KAPPA"/>
    <property type="match status" value="1"/>
</dbReference>
<dbReference type="Proteomes" id="UP000236449">
    <property type="component" value="Unassembled WGS sequence"/>
</dbReference>
<evidence type="ECO:0000313" key="3">
    <source>
        <dbReference type="EMBL" id="PNI05898.1"/>
    </source>
</evidence>
<dbReference type="InterPro" id="IPR036249">
    <property type="entry name" value="Thioredoxin-like_sf"/>
</dbReference>
<evidence type="ECO:0000313" key="4">
    <source>
        <dbReference type="Proteomes" id="UP000236449"/>
    </source>
</evidence>
<comment type="caution">
    <text evidence="3">The sequence shown here is derived from an EMBL/GenBank/DDBJ whole genome shotgun (WGS) entry which is preliminary data.</text>
</comment>
<dbReference type="GO" id="GO:0016491">
    <property type="term" value="F:oxidoreductase activity"/>
    <property type="evidence" value="ECO:0007669"/>
    <property type="project" value="InterPro"/>
</dbReference>
<dbReference type="Gene3D" id="3.40.30.10">
    <property type="entry name" value="Glutaredoxin"/>
    <property type="match status" value="1"/>
</dbReference>
<feature type="domain" description="DSBA-like thioredoxin" evidence="1">
    <location>
        <begin position="1"/>
        <end position="165"/>
    </location>
</feature>
<keyword evidence="5" id="KW-1185">Reference proteome</keyword>